<dbReference type="SMART" id="SM00582">
    <property type="entry name" value="RPR"/>
    <property type="match status" value="1"/>
</dbReference>
<feature type="domain" description="RRM" evidence="4">
    <location>
        <begin position="193"/>
        <end position="267"/>
    </location>
</feature>
<dbReference type="PROSITE" id="PS50128">
    <property type="entry name" value="SURP"/>
    <property type="match status" value="1"/>
</dbReference>
<dbReference type="InterPro" id="IPR051485">
    <property type="entry name" value="SR-CTD_assoc_factor"/>
</dbReference>
<feature type="region of interest" description="Disordered" evidence="3">
    <location>
        <begin position="59"/>
        <end position="190"/>
    </location>
</feature>
<dbReference type="Proteomes" id="UP001190700">
    <property type="component" value="Unassembled WGS sequence"/>
</dbReference>
<dbReference type="GO" id="GO:0005634">
    <property type="term" value="C:nucleus"/>
    <property type="evidence" value="ECO:0007669"/>
    <property type="project" value="TreeGrafter"/>
</dbReference>
<dbReference type="InterPro" id="IPR006569">
    <property type="entry name" value="CID_dom"/>
</dbReference>
<dbReference type="Gene3D" id="1.10.10.790">
    <property type="entry name" value="Surp module"/>
    <property type="match status" value="1"/>
</dbReference>
<feature type="region of interest" description="Disordered" evidence="3">
    <location>
        <begin position="427"/>
        <end position="450"/>
    </location>
</feature>
<dbReference type="SUPFAM" id="SSF48464">
    <property type="entry name" value="ENTH/VHS domain"/>
    <property type="match status" value="1"/>
</dbReference>
<feature type="compositionally biased region" description="Basic and acidic residues" evidence="3">
    <location>
        <begin position="143"/>
        <end position="187"/>
    </location>
</feature>
<evidence type="ECO:0000313" key="8">
    <source>
        <dbReference type="Proteomes" id="UP001190700"/>
    </source>
</evidence>
<dbReference type="InterPro" id="IPR008942">
    <property type="entry name" value="ENTH_VHS"/>
</dbReference>
<name>A0AAE0C298_9CHLO</name>
<feature type="compositionally biased region" description="Low complexity" evidence="3">
    <location>
        <begin position="123"/>
        <end position="135"/>
    </location>
</feature>
<dbReference type="InterPro" id="IPR000504">
    <property type="entry name" value="RRM_dom"/>
</dbReference>
<dbReference type="PANTHER" id="PTHR23140:SF0">
    <property type="entry name" value="U2 SNRNP-ASSOCIATED SURP MOTIF-CONTAINING PROTEIN"/>
    <property type="match status" value="1"/>
</dbReference>
<feature type="region of interest" description="Disordered" evidence="3">
    <location>
        <begin position="597"/>
        <end position="620"/>
    </location>
</feature>
<feature type="region of interest" description="Disordered" evidence="3">
    <location>
        <begin position="281"/>
        <end position="332"/>
    </location>
</feature>
<comment type="caution">
    <text evidence="7">The sequence shown here is derived from an EMBL/GenBank/DDBJ whole genome shotgun (WGS) entry which is preliminary data.</text>
</comment>
<feature type="domain" description="SURP motif" evidence="5">
    <location>
        <begin position="352"/>
        <end position="395"/>
    </location>
</feature>
<evidence type="ECO:0000256" key="3">
    <source>
        <dbReference type="SAM" id="MobiDB-lite"/>
    </source>
</evidence>
<dbReference type="Pfam" id="PF01805">
    <property type="entry name" value="Surp"/>
    <property type="match status" value="1"/>
</dbReference>
<gene>
    <name evidence="7" type="ORF">CYMTET_43986</name>
</gene>
<dbReference type="Gene3D" id="3.30.70.330">
    <property type="match status" value="1"/>
</dbReference>
<protein>
    <submittedName>
        <fullName evidence="7">Uncharacterized protein</fullName>
    </submittedName>
</protein>
<dbReference type="PROSITE" id="PS50102">
    <property type="entry name" value="RRM"/>
    <property type="match status" value="1"/>
</dbReference>
<dbReference type="SMART" id="SM00648">
    <property type="entry name" value="SWAP"/>
    <property type="match status" value="1"/>
</dbReference>
<organism evidence="7 8">
    <name type="scientific">Cymbomonas tetramitiformis</name>
    <dbReference type="NCBI Taxonomy" id="36881"/>
    <lineage>
        <taxon>Eukaryota</taxon>
        <taxon>Viridiplantae</taxon>
        <taxon>Chlorophyta</taxon>
        <taxon>Pyramimonadophyceae</taxon>
        <taxon>Pyramimonadales</taxon>
        <taxon>Pyramimonadaceae</taxon>
        <taxon>Cymbomonas</taxon>
    </lineage>
</organism>
<evidence type="ECO:0000259" key="5">
    <source>
        <dbReference type="PROSITE" id="PS50128"/>
    </source>
</evidence>
<dbReference type="Pfam" id="PF00076">
    <property type="entry name" value="RRM_1"/>
    <property type="match status" value="1"/>
</dbReference>
<reference evidence="7 8" key="1">
    <citation type="journal article" date="2015" name="Genome Biol. Evol.">
        <title>Comparative Genomics of a Bacterivorous Green Alga Reveals Evolutionary Causalities and Consequences of Phago-Mixotrophic Mode of Nutrition.</title>
        <authorList>
            <person name="Burns J.A."/>
            <person name="Paasch A."/>
            <person name="Narechania A."/>
            <person name="Kim E."/>
        </authorList>
    </citation>
    <scope>NUCLEOTIDE SEQUENCE [LARGE SCALE GENOMIC DNA]</scope>
    <source>
        <strain evidence="7 8">PLY_AMNH</strain>
    </source>
</reference>
<feature type="compositionally biased region" description="Polar residues" evidence="3">
    <location>
        <begin position="323"/>
        <end position="332"/>
    </location>
</feature>
<dbReference type="InterPro" id="IPR035979">
    <property type="entry name" value="RBD_domain_sf"/>
</dbReference>
<dbReference type="Pfam" id="PF04818">
    <property type="entry name" value="CID"/>
    <property type="match status" value="1"/>
</dbReference>
<dbReference type="PANTHER" id="PTHR23140">
    <property type="entry name" value="RNA PROCESSING PROTEIN LD23810P"/>
    <property type="match status" value="1"/>
</dbReference>
<dbReference type="SMART" id="SM00360">
    <property type="entry name" value="RRM"/>
    <property type="match status" value="1"/>
</dbReference>
<dbReference type="Gene3D" id="1.25.40.90">
    <property type="match status" value="1"/>
</dbReference>
<dbReference type="GO" id="GO:0006396">
    <property type="term" value="P:RNA processing"/>
    <property type="evidence" value="ECO:0007669"/>
    <property type="project" value="InterPro"/>
</dbReference>
<sequence>MTDPFNLCHRTRYKDVGSYNKHLKDQKKRKAAEEAETLAALAEFEQWCDGDKKETSFVRGETINPDAKPGASTKNEPAKKPMFLSSKGLVTSKVKASLKDFGSSDSSADKKRSTGFSDAGGASVPSVKKTSSSKKSNLEAMMEEIKKESEDRGSRGGGRGDGRGGGRDSREPRTDSRDRDRDRRPGDETGLSTNLYIEVSRNVDEDYLMKMFGHFGPIANVKIMWPRGDDPQRDRHRGFVAYMTRVDAEAAIEAMTSPAFFNENIRVLDFGKPVVLPDRPIYPLPGPQPSPESSAPPAQFGRVAPPMSDSGRDDRSKAPGITPVQQEPPSLLSAATTTVRVSIPVDPRVKKTIDTLASYVMKDGLEFEQNVLEEQRSNPEFRFLLDTSVPEHWYYRWRVYSLCQGDSFTYWRKDAFVMVSGGSEWIPPPLPSTQPRESEDHKAGAAQAGSGELLTDDQLDEFEQMLRTLTVARSQIAAAMAFALDHAHAASEFVQILTEALTLTETPLPTKVARLFLVSDILYNSAKSGKKAQGFRTGFEASLPAIFESLQEAYAMNGRISQQEVKTRVLAVLAAWRDWGFFPSALLNRLEATFTAKNSSKQEDAGEGPHPAADSSKANVALLPVGLYDSDEDGDDG</sequence>
<dbReference type="AlphaFoldDB" id="A0AAE0C298"/>
<evidence type="ECO:0000259" key="6">
    <source>
        <dbReference type="PROSITE" id="PS51391"/>
    </source>
</evidence>
<dbReference type="SUPFAM" id="SSF54928">
    <property type="entry name" value="RNA-binding domain, RBD"/>
    <property type="match status" value="1"/>
</dbReference>
<dbReference type="GO" id="GO:0003723">
    <property type="term" value="F:RNA binding"/>
    <property type="evidence" value="ECO:0007669"/>
    <property type="project" value="UniProtKB-UniRule"/>
</dbReference>
<feature type="domain" description="CID" evidence="6">
    <location>
        <begin position="454"/>
        <end position="598"/>
    </location>
</feature>
<keyword evidence="1 2" id="KW-0694">RNA-binding</keyword>
<evidence type="ECO:0000256" key="2">
    <source>
        <dbReference type="PROSITE-ProRule" id="PRU00176"/>
    </source>
</evidence>
<evidence type="ECO:0000259" key="4">
    <source>
        <dbReference type="PROSITE" id="PS50102"/>
    </source>
</evidence>
<dbReference type="PROSITE" id="PS51391">
    <property type="entry name" value="CID"/>
    <property type="match status" value="1"/>
</dbReference>
<proteinExistence type="predicted"/>
<dbReference type="InterPro" id="IPR035967">
    <property type="entry name" value="SWAP/Surp_sf"/>
</dbReference>
<dbReference type="InterPro" id="IPR012677">
    <property type="entry name" value="Nucleotide-bd_a/b_plait_sf"/>
</dbReference>
<accession>A0AAE0C298</accession>
<dbReference type="EMBL" id="LGRX02029769">
    <property type="protein sequence ID" value="KAK3246479.1"/>
    <property type="molecule type" value="Genomic_DNA"/>
</dbReference>
<evidence type="ECO:0000256" key="1">
    <source>
        <dbReference type="ARBA" id="ARBA00022884"/>
    </source>
</evidence>
<evidence type="ECO:0000313" key="7">
    <source>
        <dbReference type="EMBL" id="KAK3246479.1"/>
    </source>
</evidence>
<dbReference type="SUPFAM" id="SSF109905">
    <property type="entry name" value="Surp module (SWAP domain)"/>
    <property type="match status" value="1"/>
</dbReference>
<keyword evidence="8" id="KW-1185">Reference proteome</keyword>
<dbReference type="InterPro" id="IPR000061">
    <property type="entry name" value="Surp"/>
</dbReference>
<feature type="compositionally biased region" description="Pro residues" evidence="3">
    <location>
        <begin position="281"/>
        <end position="290"/>
    </location>
</feature>